<protein>
    <submittedName>
        <fullName evidence="1">Uncharacterized protein</fullName>
    </submittedName>
</protein>
<dbReference type="Proteomes" id="UP001151760">
    <property type="component" value="Unassembled WGS sequence"/>
</dbReference>
<reference evidence="1" key="2">
    <citation type="submission" date="2022-01" db="EMBL/GenBank/DDBJ databases">
        <authorList>
            <person name="Yamashiro T."/>
            <person name="Shiraishi A."/>
            <person name="Satake H."/>
            <person name="Nakayama K."/>
        </authorList>
    </citation>
    <scope>NUCLEOTIDE SEQUENCE</scope>
</reference>
<dbReference type="EMBL" id="BQNB010012163">
    <property type="protein sequence ID" value="GJT00015.1"/>
    <property type="molecule type" value="Genomic_DNA"/>
</dbReference>
<evidence type="ECO:0000313" key="1">
    <source>
        <dbReference type="EMBL" id="GJT00015.1"/>
    </source>
</evidence>
<sequence length="98" mass="11155">MSQKVGLIRNYTLDENTYPQFLRENEEETYLFSFIRTADPTKVRIGERQRAEDEPKLLDTIVGHVVPLLPIAPTRAESELEASVDKLFDESSSGNQAE</sequence>
<name>A0ABQ5ABJ0_9ASTR</name>
<keyword evidence="2" id="KW-1185">Reference proteome</keyword>
<organism evidence="1 2">
    <name type="scientific">Tanacetum coccineum</name>
    <dbReference type="NCBI Taxonomy" id="301880"/>
    <lineage>
        <taxon>Eukaryota</taxon>
        <taxon>Viridiplantae</taxon>
        <taxon>Streptophyta</taxon>
        <taxon>Embryophyta</taxon>
        <taxon>Tracheophyta</taxon>
        <taxon>Spermatophyta</taxon>
        <taxon>Magnoliopsida</taxon>
        <taxon>eudicotyledons</taxon>
        <taxon>Gunneridae</taxon>
        <taxon>Pentapetalae</taxon>
        <taxon>asterids</taxon>
        <taxon>campanulids</taxon>
        <taxon>Asterales</taxon>
        <taxon>Asteraceae</taxon>
        <taxon>Asteroideae</taxon>
        <taxon>Anthemideae</taxon>
        <taxon>Anthemidinae</taxon>
        <taxon>Tanacetum</taxon>
    </lineage>
</organism>
<reference evidence="1" key="1">
    <citation type="journal article" date="2022" name="Int. J. Mol. Sci.">
        <title>Draft Genome of Tanacetum Coccineum: Genomic Comparison of Closely Related Tanacetum-Family Plants.</title>
        <authorList>
            <person name="Yamashiro T."/>
            <person name="Shiraishi A."/>
            <person name="Nakayama K."/>
            <person name="Satake H."/>
        </authorList>
    </citation>
    <scope>NUCLEOTIDE SEQUENCE</scope>
</reference>
<accession>A0ABQ5ABJ0</accession>
<evidence type="ECO:0000313" key="2">
    <source>
        <dbReference type="Proteomes" id="UP001151760"/>
    </source>
</evidence>
<gene>
    <name evidence="1" type="ORF">Tco_0821184</name>
</gene>
<proteinExistence type="predicted"/>
<comment type="caution">
    <text evidence="1">The sequence shown here is derived from an EMBL/GenBank/DDBJ whole genome shotgun (WGS) entry which is preliminary data.</text>
</comment>